<dbReference type="PANTHER" id="PTHR11559">
    <property type="entry name" value="CARBOXYLESTERASE"/>
    <property type="match status" value="1"/>
</dbReference>
<evidence type="ECO:0000313" key="5">
    <source>
        <dbReference type="Proteomes" id="UP001314205"/>
    </source>
</evidence>
<evidence type="ECO:0000256" key="1">
    <source>
        <dbReference type="ARBA" id="ARBA00023180"/>
    </source>
</evidence>
<accession>A0AAV1KP65</accession>
<feature type="domain" description="Carboxylesterase type B" evidence="3">
    <location>
        <begin position="19"/>
        <end position="502"/>
    </location>
</feature>
<dbReference type="Gene3D" id="3.40.50.1820">
    <property type="entry name" value="alpha/beta hydrolase"/>
    <property type="match status" value="1"/>
</dbReference>
<keyword evidence="2" id="KW-0732">Signal</keyword>
<proteinExistence type="predicted"/>
<dbReference type="Pfam" id="PF00135">
    <property type="entry name" value="COesterase"/>
    <property type="match status" value="1"/>
</dbReference>
<keyword evidence="5" id="KW-1185">Reference proteome</keyword>
<name>A0AAV1KP65_9NEOP</name>
<reference evidence="4 5" key="1">
    <citation type="submission" date="2023-11" db="EMBL/GenBank/DDBJ databases">
        <authorList>
            <person name="Hedman E."/>
            <person name="Englund M."/>
            <person name="Stromberg M."/>
            <person name="Nyberg Akerstrom W."/>
            <person name="Nylinder S."/>
            <person name="Jareborg N."/>
            <person name="Kallberg Y."/>
            <person name="Kronander E."/>
        </authorList>
    </citation>
    <scope>NUCLEOTIDE SEQUENCE [LARGE SCALE GENOMIC DNA]</scope>
</reference>
<dbReference type="InterPro" id="IPR050309">
    <property type="entry name" value="Type-B_Carboxylest/Lipase"/>
</dbReference>
<evidence type="ECO:0000313" key="4">
    <source>
        <dbReference type="EMBL" id="CAK1584260.1"/>
    </source>
</evidence>
<gene>
    <name evidence="4" type="ORF">PARMNEM_LOCUS5547</name>
</gene>
<protein>
    <recommendedName>
        <fullName evidence="3">Carboxylesterase type B domain-containing protein</fullName>
    </recommendedName>
</protein>
<feature type="chain" id="PRO_5043516627" description="Carboxylesterase type B domain-containing protein" evidence="2">
    <location>
        <begin position="17"/>
        <end position="562"/>
    </location>
</feature>
<evidence type="ECO:0000259" key="3">
    <source>
        <dbReference type="Pfam" id="PF00135"/>
    </source>
</evidence>
<dbReference type="SUPFAM" id="SSF53474">
    <property type="entry name" value="alpha/beta-Hydrolases"/>
    <property type="match status" value="1"/>
</dbReference>
<feature type="signal peptide" evidence="2">
    <location>
        <begin position="1"/>
        <end position="16"/>
    </location>
</feature>
<comment type="caution">
    <text evidence="4">The sequence shown here is derived from an EMBL/GenBank/DDBJ whole genome shotgun (WGS) entry which is preliminary data.</text>
</comment>
<organism evidence="4 5">
    <name type="scientific">Parnassius mnemosyne</name>
    <name type="common">clouded apollo</name>
    <dbReference type="NCBI Taxonomy" id="213953"/>
    <lineage>
        <taxon>Eukaryota</taxon>
        <taxon>Metazoa</taxon>
        <taxon>Ecdysozoa</taxon>
        <taxon>Arthropoda</taxon>
        <taxon>Hexapoda</taxon>
        <taxon>Insecta</taxon>
        <taxon>Pterygota</taxon>
        <taxon>Neoptera</taxon>
        <taxon>Endopterygota</taxon>
        <taxon>Lepidoptera</taxon>
        <taxon>Glossata</taxon>
        <taxon>Ditrysia</taxon>
        <taxon>Papilionoidea</taxon>
        <taxon>Papilionidae</taxon>
        <taxon>Parnassiinae</taxon>
        <taxon>Parnassini</taxon>
        <taxon>Parnassius</taxon>
        <taxon>Driopa</taxon>
    </lineage>
</organism>
<dbReference type="InterPro" id="IPR029058">
    <property type="entry name" value="AB_hydrolase_fold"/>
</dbReference>
<dbReference type="AlphaFoldDB" id="A0AAV1KP65"/>
<evidence type="ECO:0000256" key="2">
    <source>
        <dbReference type="SAM" id="SignalP"/>
    </source>
</evidence>
<keyword evidence="1" id="KW-0325">Glycoprotein</keyword>
<dbReference type="EMBL" id="CAVLGL010000068">
    <property type="protein sequence ID" value="CAK1584260.1"/>
    <property type="molecule type" value="Genomic_DNA"/>
</dbReference>
<dbReference type="InterPro" id="IPR002018">
    <property type="entry name" value="CarbesteraseB"/>
</dbReference>
<dbReference type="Proteomes" id="UP001314205">
    <property type="component" value="Unassembled WGS sequence"/>
</dbReference>
<sequence>MLTCVVVCVLAAVAHAQNNPQVNTTQGWIEGSVVPEGNYYAFYGIHYAGSVSGKNRFKAPPPPPTYPGVFHAIDSSVVCAQPTSRGLVGVEDCLTLDIFTSNLSASQPVLVWIQGEEFTTSDPTLNSFKNFIDEKIVVVKINYRLSIFGFLCLGVEQAPGNAGLKDVVQGLKWINKNIAGFGGDPNNIALFGHGSGAAMVDLITLSPMAENLVHKAIVQSGSALSPGAIAYDPVGYAEALGAKLEYTEKSRPELAKLLSNTDVSLLAGALTDFELFNNTALFAPCIENNIDVNNTILSDAPINILRSGNYSHIPYIAGYTNKEGTIRAFEAAYNQWLDKMQANFEDFIQVDLNITSNSNKTRIINSIREFYFSQRNINMETIEDYLDYHGDTMILVSTIRGAWERALTSRAEVRLYEFAYRGSYNSDWTLPQIPLTGVRHGGVLNFLLNYDLKPNDKTMMQWLITRYSSFIRTGSPNKPNSVEWLPIRSNAFNYLLYSGEEVSANVSVAYESPRTDPHQQRMTFWNDKYINFYKAPAPVSSVGRITALLFIVALCQVLINFL</sequence>